<evidence type="ECO:0000313" key="3">
    <source>
        <dbReference type="Proteomes" id="UP000595437"/>
    </source>
</evidence>
<evidence type="ECO:0000313" key="2">
    <source>
        <dbReference type="EMBL" id="QQP33002.1"/>
    </source>
</evidence>
<gene>
    <name evidence="2" type="ORF">FKW44_024218</name>
</gene>
<keyword evidence="3" id="KW-1185">Reference proteome</keyword>
<dbReference type="EMBL" id="CP045908">
    <property type="protein sequence ID" value="QQP33002.1"/>
    <property type="molecule type" value="Genomic_DNA"/>
</dbReference>
<dbReference type="Proteomes" id="UP000595437">
    <property type="component" value="Chromosome 19"/>
</dbReference>
<organism evidence="2 3">
    <name type="scientific">Caligus rogercresseyi</name>
    <name type="common">Sea louse</name>
    <dbReference type="NCBI Taxonomy" id="217165"/>
    <lineage>
        <taxon>Eukaryota</taxon>
        <taxon>Metazoa</taxon>
        <taxon>Ecdysozoa</taxon>
        <taxon>Arthropoda</taxon>
        <taxon>Crustacea</taxon>
        <taxon>Multicrustacea</taxon>
        <taxon>Hexanauplia</taxon>
        <taxon>Copepoda</taxon>
        <taxon>Siphonostomatoida</taxon>
        <taxon>Caligidae</taxon>
        <taxon>Caligus</taxon>
    </lineage>
</organism>
<feature type="region of interest" description="Disordered" evidence="1">
    <location>
        <begin position="1"/>
        <end position="53"/>
    </location>
</feature>
<evidence type="ECO:0000256" key="1">
    <source>
        <dbReference type="SAM" id="MobiDB-lite"/>
    </source>
</evidence>
<proteinExistence type="predicted"/>
<sequence>MFGILPHESSIPHEVSSIRSNDERPPASSNTEILPLDSHRMDMGPGGQRHHPR</sequence>
<dbReference type="AlphaFoldDB" id="A0A7T8GMH5"/>
<reference evidence="3" key="1">
    <citation type="submission" date="2021-01" db="EMBL/GenBank/DDBJ databases">
        <title>Caligus Genome Assembly.</title>
        <authorList>
            <person name="Gallardo-Escarate C."/>
        </authorList>
    </citation>
    <scope>NUCLEOTIDE SEQUENCE [LARGE SCALE GENOMIC DNA]</scope>
</reference>
<protein>
    <submittedName>
        <fullName evidence="2">Uncharacterized protein</fullName>
    </submittedName>
</protein>
<name>A0A7T8GMH5_CALRO</name>
<accession>A0A7T8GMH5</accession>